<reference evidence="2 3" key="1">
    <citation type="submission" date="2019-02" db="EMBL/GenBank/DDBJ databases">
        <authorList>
            <person name="Li S.-H."/>
        </authorList>
    </citation>
    <scope>NUCLEOTIDE SEQUENCE [LARGE SCALE GENOMIC DNA]</scope>
    <source>
        <strain evidence="2 3">IMCC14385</strain>
    </source>
</reference>
<dbReference type="GO" id="GO:0015996">
    <property type="term" value="P:chlorophyll catabolic process"/>
    <property type="evidence" value="ECO:0007669"/>
    <property type="project" value="TreeGrafter"/>
</dbReference>
<dbReference type="PRINTS" id="PR00080">
    <property type="entry name" value="SDRFAMILY"/>
</dbReference>
<evidence type="ECO:0000313" key="3">
    <source>
        <dbReference type="Proteomes" id="UP000326287"/>
    </source>
</evidence>
<dbReference type="SUPFAM" id="SSF51735">
    <property type="entry name" value="NAD(P)-binding Rossmann-fold domains"/>
    <property type="match status" value="1"/>
</dbReference>
<dbReference type="GO" id="GO:0034256">
    <property type="term" value="F:chlorophyll(ide) b reductase activity"/>
    <property type="evidence" value="ECO:0007669"/>
    <property type="project" value="TreeGrafter"/>
</dbReference>
<evidence type="ECO:0000313" key="2">
    <source>
        <dbReference type="EMBL" id="QFU76474.1"/>
    </source>
</evidence>
<name>A0A5P9NMI3_9GAMM</name>
<dbReference type="EMBL" id="CP036422">
    <property type="protein sequence ID" value="QFU76474.1"/>
    <property type="molecule type" value="Genomic_DNA"/>
</dbReference>
<accession>A0A5P9NMI3</accession>
<gene>
    <name evidence="2" type="ORF">EY643_12845</name>
</gene>
<dbReference type="InterPro" id="IPR052625">
    <property type="entry name" value="Chl_b_Red"/>
</dbReference>
<comment type="similarity">
    <text evidence="1">Belongs to the short-chain dehydrogenases/reductases (SDR) family.</text>
</comment>
<protein>
    <submittedName>
        <fullName evidence="2">SDR family oxidoreductase</fullName>
    </submittedName>
</protein>
<dbReference type="CDD" id="cd05233">
    <property type="entry name" value="SDR_c"/>
    <property type="match status" value="1"/>
</dbReference>
<dbReference type="InterPro" id="IPR036291">
    <property type="entry name" value="NAD(P)-bd_dom_sf"/>
</dbReference>
<dbReference type="PRINTS" id="PR00081">
    <property type="entry name" value="GDHRDH"/>
</dbReference>
<dbReference type="PANTHER" id="PTHR24314:SF21">
    <property type="entry name" value="CHLOROPHYLL(IDE) B REDUCTASE NYC1, CHLOROPLASTIC-RELATED"/>
    <property type="match status" value="1"/>
</dbReference>
<dbReference type="PANTHER" id="PTHR24314">
    <property type="entry name" value="NON-SPECIFIC LIPID TRANSFER PROTEIN-RELATED"/>
    <property type="match status" value="1"/>
</dbReference>
<dbReference type="RefSeq" id="WP_153239616.1">
    <property type="nucleotide sequence ID" value="NZ_CP036422.1"/>
</dbReference>
<dbReference type="OrthoDB" id="9810734at2"/>
<proteinExistence type="inferred from homology"/>
<dbReference type="GO" id="GO:0010304">
    <property type="term" value="P:PSII associated light-harvesting complex II catabolic process"/>
    <property type="evidence" value="ECO:0007669"/>
    <property type="project" value="TreeGrafter"/>
</dbReference>
<dbReference type="Pfam" id="PF00106">
    <property type="entry name" value="adh_short"/>
    <property type="match status" value="1"/>
</dbReference>
<organism evidence="2 3">
    <name type="scientific">Halioglobus maricola</name>
    <dbReference type="NCBI Taxonomy" id="2601894"/>
    <lineage>
        <taxon>Bacteria</taxon>
        <taxon>Pseudomonadati</taxon>
        <taxon>Pseudomonadota</taxon>
        <taxon>Gammaproteobacteria</taxon>
        <taxon>Cellvibrionales</taxon>
        <taxon>Halieaceae</taxon>
        <taxon>Halioglobus</taxon>
    </lineage>
</organism>
<keyword evidence="3" id="KW-1185">Reference proteome</keyword>
<sequence length="266" mass="28570">MTLNVVITGSTEGIGLGLAAEFASRGHNVAICSRSADKLESALAKLAAQPGKTVGRICDVADVTAVQALWDNAKETFGEIDIWINNAGLARTVWPILEVPQGEVETMLRTNMLGTINGCRVAANGMRAQGQGKLFNMLGGGSSGEYFPGLGIYGTTKRGLDYFTDALGKELADCDVIIGKIRPGMVITEAVIREAREKPEAFEKSRATMNKLVDRVDTVAPYLVDGILATQKSGTMVRWLNGGKIAMRMTKGLFVKRPDQFEPFGL</sequence>
<dbReference type="AlphaFoldDB" id="A0A5P9NMI3"/>
<dbReference type="KEGG" id="halc:EY643_12845"/>
<dbReference type="Proteomes" id="UP000326287">
    <property type="component" value="Chromosome"/>
</dbReference>
<evidence type="ECO:0000256" key="1">
    <source>
        <dbReference type="RuleBase" id="RU000363"/>
    </source>
</evidence>
<dbReference type="InterPro" id="IPR002347">
    <property type="entry name" value="SDR_fam"/>
</dbReference>
<dbReference type="Gene3D" id="3.40.50.720">
    <property type="entry name" value="NAD(P)-binding Rossmann-like Domain"/>
    <property type="match status" value="1"/>
</dbReference>